<dbReference type="RefSeq" id="WP_127740924.1">
    <property type="nucleotide sequence ID" value="NZ_SACN01000001.1"/>
</dbReference>
<dbReference type="InterPro" id="IPR007267">
    <property type="entry name" value="GtrA_DPMS_TM"/>
</dbReference>
<comment type="subcellular location">
    <subcellularLocation>
        <location evidence="1">Membrane</location>
        <topology evidence="1">Multi-pass membrane protein</topology>
    </subcellularLocation>
</comment>
<evidence type="ECO:0000313" key="8">
    <source>
        <dbReference type="EMBL" id="RVT92876.1"/>
    </source>
</evidence>
<dbReference type="Proteomes" id="UP000282971">
    <property type="component" value="Unassembled WGS sequence"/>
</dbReference>
<evidence type="ECO:0000256" key="3">
    <source>
        <dbReference type="ARBA" id="ARBA00022692"/>
    </source>
</evidence>
<feature type="transmembrane region" description="Helical" evidence="6">
    <location>
        <begin position="87"/>
        <end position="107"/>
    </location>
</feature>
<keyword evidence="3 6" id="KW-0812">Transmembrane</keyword>
<evidence type="ECO:0000256" key="4">
    <source>
        <dbReference type="ARBA" id="ARBA00022989"/>
    </source>
</evidence>
<dbReference type="PANTHER" id="PTHR38459:SF1">
    <property type="entry name" value="PROPHAGE BACTOPRENOL-LINKED GLUCOSE TRANSLOCASE HOMOLOG"/>
    <property type="match status" value="1"/>
</dbReference>
<dbReference type="GO" id="GO:0005886">
    <property type="term" value="C:plasma membrane"/>
    <property type="evidence" value="ECO:0007669"/>
    <property type="project" value="TreeGrafter"/>
</dbReference>
<sequence length="138" mass="15643">MRSAGILSAERLVLLGQLVRYGISGGIASLVNIGVYHAGVKLAHLDPNLAWTIGFLAAAATGYVIHSRWSFRGHGRRDNVWRQTSRFFVVSLISFALNSFWVFLLVQHFRLPIWAPYPFALFVTPLLVFWLNRIWVFG</sequence>
<evidence type="ECO:0000256" key="2">
    <source>
        <dbReference type="ARBA" id="ARBA00009399"/>
    </source>
</evidence>
<evidence type="ECO:0000256" key="6">
    <source>
        <dbReference type="SAM" id="Phobius"/>
    </source>
</evidence>
<keyword evidence="5 6" id="KW-0472">Membrane</keyword>
<keyword evidence="9" id="KW-1185">Reference proteome</keyword>
<dbReference type="OrthoDB" id="8454931at2"/>
<dbReference type="InterPro" id="IPR051401">
    <property type="entry name" value="GtrA_CellWall_Glycosyl"/>
</dbReference>
<feature type="transmembrane region" description="Helical" evidence="6">
    <location>
        <begin position="48"/>
        <end position="66"/>
    </location>
</feature>
<proteinExistence type="inferred from homology"/>
<organism evidence="8 9">
    <name type="scientific">Sphingomonas crocodyli</name>
    <dbReference type="NCBI Taxonomy" id="1979270"/>
    <lineage>
        <taxon>Bacteria</taxon>
        <taxon>Pseudomonadati</taxon>
        <taxon>Pseudomonadota</taxon>
        <taxon>Alphaproteobacteria</taxon>
        <taxon>Sphingomonadales</taxon>
        <taxon>Sphingomonadaceae</taxon>
        <taxon>Sphingomonas</taxon>
    </lineage>
</organism>
<dbReference type="Pfam" id="PF04138">
    <property type="entry name" value="GtrA_DPMS_TM"/>
    <property type="match status" value="1"/>
</dbReference>
<dbReference type="EMBL" id="SACN01000001">
    <property type="protein sequence ID" value="RVT92876.1"/>
    <property type="molecule type" value="Genomic_DNA"/>
</dbReference>
<feature type="transmembrane region" description="Helical" evidence="6">
    <location>
        <begin position="12"/>
        <end position="36"/>
    </location>
</feature>
<dbReference type="AlphaFoldDB" id="A0A437M5Q9"/>
<protein>
    <submittedName>
        <fullName evidence="8">GtrA family protein</fullName>
    </submittedName>
</protein>
<reference evidence="8 9" key="1">
    <citation type="submission" date="2019-01" db="EMBL/GenBank/DDBJ databases">
        <authorList>
            <person name="Chen W.-M."/>
        </authorList>
    </citation>
    <scope>NUCLEOTIDE SEQUENCE [LARGE SCALE GENOMIC DNA]</scope>
    <source>
        <strain evidence="8 9">CCP-7</strain>
    </source>
</reference>
<feature type="domain" description="GtrA/DPMS transmembrane" evidence="7">
    <location>
        <begin position="20"/>
        <end position="137"/>
    </location>
</feature>
<comment type="caution">
    <text evidence="8">The sequence shown here is derived from an EMBL/GenBank/DDBJ whole genome shotgun (WGS) entry which is preliminary data.</text>
</comment>
<feature type="transmembrane region" description="Helical" evidence="6">
    <location>
        <begin position="113"/>
        <end position="131"/>
    </location>
</feature>
<accession>A0A437M5Q9</accession>
<dbReference type="PANTHER" id="PTHR38459">
    <property type="entry name" value="PROPHAGE BACTOPRENOL-LINKED GLUCOSE TRANSLOCASE HOMOLOG"/>
    <property type="match status" value="1"/>
</dbReference>
<evidence type="ECO:0000256" key="1">
    <source>
        <dbReference type="ARBA" id="ARBA00004141"/>
    </source>
</evidence>
<name>A0A437M5Q9_9SPHN</name>
<evidence type="ECO:0000313" key="9">
    <source>
        <dbReference type="Proteomes" id="UP000282971"/>
    </source>
</evidence>
<gene>
    <name evidence="8" type="ORF">EOD43_02885</name>
</gene>
<comment type="similarity">
    <text evidence="2">Belongs to the GtrA family.</text>
</comment>
<dbReference type="GO" id="GO:0000271">
    <property type="term" value="P:polysaccharide biosynthetic process"/>
    <property type="evidence" value="ECO:0007669"/>
    <property type="project" value="InterPro"/>
</dbReference>
<evidence type="ECO:0000259" key="7">
    <source>
        <dbReference type="Pfam" id="PF04138"/>
    </source>
</evidence>
<keyword evidence="4 6" id="KW-1133">Transmembrane helix</keyword>
<evidence type="ECO:0000256" key="5">
    <source>
        <dbReference type="ARBA" id="ARBA00023136"/>
    </source>
</evidence>